<dbReference type="EMBL" id="JPGN01000029">
    <property type="protein sequence ID" value="KFI20002.1"/>
    <property type="molecule type" value="Genomic_DNA"/>
</dbReference>
<organism evidence="3 4">
    <name type="scientific">Nitrosococcus oceani C-27</name>
    <dbReference type="NCBI Taxonomy" id="314279"/>
    <lineage>
        <taxon>Bacteria</taxon>
        <taxon>Pseudomonadati</taxon>
        <taxon>Pseudomonadota</taxon>
        <taxon>Gammaproteobacteria</taxon>
        <taxon>Chromatiales</taxon>
        <taxon>Chromatiaceae</taxon>
        <taxon>Nitrosococcus</taxon>
    </lineage>
</organism>
<dbReference type="CDD" id="cd02440">
    <property type="entry name" value="AdoMet_MTases"/>
    <property type="match status" value="1"/>
</dbReference>
<dbReference type="InterPro" id="IPR050447">
    <property type="entry name" value="Erg6_SMT_methyltransf"/>
</dbReference>
<comment type="caution">
    <text evidence="3">The sequence shown here is derived from an EMBL/GenBank/DDBJ whole genome shotgun (WGS) entry which is preliminary data.</text>
</comment>
<dbReference type="PANTHER" id="PTHR44068:SF11">
    <property type="entry name" value="GERANYL DIPHOSPHATE 2-C-METHYLTRANSFERASE"/>
    <property type="match status" value="1"/>
</dbReference>
<evidence type="ECO:0000313" key="4">
    <source>
        <dbReference type="Proteomes" id="UP000028839"/>
    </source>
</evidence>
<dbReference type="AlphaFoldDB" id="A0A0E2ZNP1"/>
<dbReference type="HOGENOM" id="CLU_039068_6_1_6"/>
<dbReference type="Pfam" id="PF08241">
    <property type="entry name" value="Methyltransf_11"/>
    <property type="match status" value="1"/>
</dbReference>
<proteinExistence type="predicted"/>
<gene>
    <name evidence="3" type="ORF">IB75_05100</name>
</gene>
<evidence type="ECO:0000256" key="1">
    <source>
        <dbReference type="ARBA" id="ARBA00022679"/>
    </source>
</evidence>
<dbReference type="SUPFAM" id="SSF53335">
    <property type="entry name" value="S-adenosyl-L-methionine-dependent methyltransferases"/>
    <property type="match status" value="1"/>
</dbReference>
<dbReference type="InterPro" id="IPR013216">
    <property type="entry name" value="Methyltransf_11"/>
</dbReference>
<dbReference type="GO" id="GO:0008757">
    <property type="term" value="F:S-adenosylmethionine-dependent methyltransferase activity"/>
    <property type="evidence" value="ECO:0007669"/>
    <property type="project" value="InterPro"/>
</dbReference>
<reference evidence="3 4" key="1">
    <citation type="submission" date="2014-07" db="EMBL/GenBank/DDBJ databases">
        <title>Comparative analysis of Nitrosococcus oceani genome inventories of strains from Pacific and Atlantic gyres.</title>
        <authorList>
            <person name="Lim C.K."/>
            <person name="Wang L."/>
            <person name="Sayavedra-Soto L.A."/>
            <person name="Klotz M.G."/>
        </authorList>
    </citation>
    <scope>NUCLEOTIDE SEQUENCE [LARGE SCALE GENOMIC DNA]</scope>
    <source>
        <strain evidence="3 4">C-27</strain>
    </source>
</reference>
<evidence type="ECO:0000259" key="2">
    <source>
        <dbReference type="Pfam" id="PF08241"/>
    </source>
</evidence>
<dbReference type="PANTHER" id="PTHR44068">
    <property type="entry name" value="ZGC:194242"/>
    <property type="match status" value="1"/>
</dbReference>
<evidence type="ECO:0000313" key="3">
    <source>
        <dbReference type="EMBL" id="KFI20002.1"/>
    </source>
</evidence>
<name>A0A0E2ZNP1_9GAMM</name>
<sequence>MTAKDIHLPYFDLLLAQLEQENAKLELAFGRHVHWGYWSEPPQGVVSPKDFAQAAENLSKEIYFAANTKNNQRILDVGCGFGGTVASLNENFSGMELIGLNIDIRQLLRAQEKIKARPGNVIYFEAADACALPFPDQSFDVVLAVECIFHFAQRSQFFAEVWRVLKPGGRFAFSDFVSQDFFSPLMAFSSGWPFSRGFFGHCNLQYTLTQYRSLAQAMGFKERMEKDITENTLPTYAFLRALGKELRIKDPSAKLETWIAEWASRLGLLRYRVFSFEKLKSG</sequence>
<keyword evidence="1 3" id="KW-0808">Transferase</keyword>
<protein>
    <submittedName>
        <fullName evidence="3">SAM-dependent methlyltransferase</fullName>
    </submittedName>
</protein>
<dbReference type="InterPro" id="IPR029063">
    <property type="entry name" value="SAM-dependent_MTases_sf"/>
</dbReference>
<feature type="domain" description="Methyltransferase type 11" evidence="2">
    <location>
        <begin position="75"/>
        <end position="173"/>
    </location>
</feature>
<dbReference type="Gene3D" id="3.40.50.150">
    <property type="entry name" value="Vaccinia Virus protein VP39"/>
    <property type="match status" value="1"/>
</dbReference>
<accession>A0A0E2ZNP1</accession>
<dbReference type="OrthoDB" id="529208at2"/>
<dbReference type="Proteomes" id="UP000028839">
    <property type="component" value="Unassembled WGS sequence"/>
</dbReference>